<dbReference type="InterPro" id="IPR029039">
    <property type="entry name" value="Flavoprotein-like_sf"/>
</dbReference>
<dbReference type="SUPFAM" id="SSF52218">
    <property type="entry name" value="Flavoproteins"/>
    <property type="match status" value="1"/>
</dbReference>
<dbReference type="EMBL" id="BKBW01000024">
    <property type="protein sequence ID" value="GEQ78123.1"/>
    <property type="molecule type" value="Genomic_DNA"/>
</dbReference>
<accession>A0A5A7MK84</accession>
<keyword evidence="4" id="KW-0560">Oxidoreductase</keyword>
<comment type="caution">
    <text evidence="6">The sequence shown here is derived from an EMBL/GenBank/DDBJ whole genome shotgun (WGS) entry which is preliminary data.</text>
</comment>
<evidence type="ECO:0000313" key="7">
    <source>
        <dbReference type="Proteomes" id="UP000323105"/>
    </source>
</evidence>
<dbReference type="Pfam" id="PF03358">
    <property type="entry name" value="FMN_red"/>
    <property type="match status" value="1"/>
</dbReference>
<feature type="domain" description="NADPH-dependent FMN reductase-like" evidence="5">
    <location>
        <begin position="14"/>
        <end position="155"/>
    </location>
</feature>
<dbReference type="AlphaFoldDB" id="A0A5A7MK84"/>
<dbReference type="PANTHER" id="PTHR43408:SF2">
    <property type="entry name" value="FMN REDUCTASE (NADPH)"/>
    <property type="match status" value="1"/>
</dbReference>
<evidence type="ECO:0000313" key="6">
    <source>
        <dbReference type="EMBL" id="GEQ78123.1"/>
    </source>
</evidence>
<gene>
    <name evidence="6" type="primary">msuE</name>
    <name evidence="6" type="ORF">CTTA_5128</name>
</gene>
<organism evidence="6 7">
    <name type="scientific">Comamonas testosteroni</name>
    <name type="common">Pseudomonas testosteroni</name>
    <dbReference type="NCBI Taxonomy" id="285"/>
    <lineage>
        <taxon>Bacteria</taxon>
        <taxon>Pseudomonadati</taxon>
        <taxon>Pseudomonadota</taxon>
        <taxon>Betaproteobacteria</taxon>
        <taxon>Burkholderiales</taxon>
        <taxon>Comamonadaceae</taxon>
        <taxon>Comamonas</taxon>
    </lineage>
</organism>
<dbReference type="NCBIfam" id="TIGR03566">
    <property type="entry name" value="FMN_reduc_MsuE"/>
    <property type="match status" value="1"/>
</dbReference>
<reference evidence="6 7" key="1">
    <citation type="journal article" date="2019" name="Microbiol. Resour. Announc.">
        <title>Draft Genome Sequence of Comamonas testosteroni TA441, a Bacterium That Has a Cryptic Phenol Degradation Gene Cluster.</title>
        <authorList>
            <person name="Arai H."/>
            <person name="Ishii M."/>
        </authorList>
    </citation>
    <scope>NUCLEOTIDE SEQUENCE [LARGE SCALE GENOMIC DNA]</scope>
    <source>
        <strain evidence="6 7">TA441</strain>
    </source>
</reference>
<dbReference type="PANTHER" id="PTHR43408">
    <property type="entry name" value="FMN REDUCTASE (NADPH)"/>
    <property type="match status" value="1"/>
</dbReference>
<comment type="similarity">
    <text evidence="1">Belongs to the SsuE family.</text>
</comment>
<evidence type="ECO:0000256" key="1">
    <source>
        <dbReference type="ARBA" id="ARBA00005990"/>
    </source>
</evidence>
<evidence type="ECO:0000256" key="2">
    <source>
        <dbReference type="ARBA" id="ARBA00022630"/>
    </source>
</evidence>
<dbReference type="Gene3D" id="3.40.50.360">
    <property type="match status" value="1"/>
</dbReference>
<proteinExistence type="inferred from homology"/>
<sequence length="198" mass="21255">MFPSILKSIMSSRIKVAVVCGSPHTPSRTRVLLDALHKEVNKHIPLESAFVDLVELVSDIGPALSKDALNPRALNALASIEQADFLIVGSPVYRGGLPGLFKHLFDLVDMQSLTGKPVLLAATGGSDRHSLVIDHQWRPLLGFFQALTLPIGVYAGPDDIANGEVTSSALEERIALAIKLALPHLGKGEGTGDWYKYA</sequence>
<name>A0A5A7MK84_COMTE</name>
<evidence type="ECO:0000259" key="5">
    <source>
        <dbReference type="Pfam" id="PF03358"/>
    </source>
</evidence>
<keyword evidence="3" id="KW-0288">FMN</keyword>
<dbReference type="InterPro" id="IPR005025">
    <property type="entry name" value="FMN_Rdtase-like_dom"/>
</dbReference>
<dbReference type="InterPro" id="IPR019912">
    <property type="entry name" value="FMN_Rdtase_MsuE-like"/>
</dbReference>
<evidence type="ECO:0000256" key="3">
    <source>
        <dbReference type="ARBA" id="ARBA00022643"/>
    </source>
</evidence>
<dbReference type="Proteomes" id="UP000323105">
    <property type="component" value="Unassembled WGS sequence"/>
</dbReference>
<evidence type="ECO:0000256" key="4">
    <source>
        <dbReference type="ARBA" id="ARBA00023002"/>
    </source>
</evidence>
<protein>
    <submittedName>
        <fullName evidence="6">FMN reductase (NADPH)</fullName>
    </submittedName>
</protein>
<keyword evidence="2" id="KW-0285">Flavoprotein</keyword>
<dbReference type="GO" id="GO:0016491">
    <property type="term" value="F:oxidoreductase activity"/>
    <property type="evidence" value="ECO:0007669"/>
    <property type="project" value="UniProtKB-KW"/>
</dbReference>
<dbReference type="InterPro" id="IPR051814">
    <property type="entry name" value="NAD(P)H-dep_FMN_reductase"/>
</dbReference>